<dbReference type="GeneID" id="19878265"/>
<evidence type="ECO:0000256" key="2">
    <source>
        <dbReference type="SAM" id="Phobius"/>
    </source>
</evidence>
<keyword evidence="4" id="KW-1185">Reference proteome</keyword>
<dbReference type="Proteomes" id="UP000011081">
    <property type="component" value="Unassembled WGS sequence"/>
</dbReference>
<keyword evidence="2" id="KW-0472">Membrane</keyword>
<dbReference type="InParanoid" id="L2GYG4"/>
<sequence length="222" mass="26025">MFLFVFTCVMASYNFNEIYDDYYNDYFYDYGDFSDFFPFIYDYPEQPNVMSNYVETTKEKVQEYVEPAIKEVKEKLTPVVTEVKEKTKSPAITKASKNELKSTVEKRPVTNIGKKTKETEPVTEKDETKAAKKSTKKRKRGEPMEKVKPDSASNPLDSDLVINICIISAVIVIIMAISFLILQFIYKRFVNKTEMDYYRSLTRPRIEPENDDSQRRYAIRYG</sequence>
<feature type="compositionally biased region" description="Basic and acidic residues" evidence="1">
    <location>
        <begin position="115"/>
        <end position="130"/>
    </location>
</feature>
<dbReference type="EMBL" id="GL877407">
    <property type="protein sequence ID" value="ELA48140.1"/>
    <property type="molecule type" value="Genomic_DNA"/>
</dbReference>
<dbReference type="RefSeq" id="XP_008073397.1">
    <property type="nucleotide sequence ID" value="XM_008075206.1"/>
</dbReference>
<gene>
    <name evidence="3" type="ORF">VCUG_00378</name>
</gene>
<keyword evidence="2" id="KW-1133">Transmembrane helix</keyword>
<dbReference type="VEuPathDB" id="MicrosporidiaDB:VCUG_00378"/>
<evidence type="ECO:0000313" key="3">
    <source>
        <dbReference type="EMBL" id="ELA48140.1"/>
    </source>
</evidence>
<feature type="transmembrane region" description="Helical" evidence="2">
    <location>
        <begin position="160"/>
        <end position="186"/>
    </location>
</feature>
<accession>L2GYG4</accession>
<dbReference type="HOGENOM" id="CLU_1240899_0_0_1"/>
<evidence type="ECO:0000256" key="1">
    <source>
        <dbReference type="SAM" id="MobiDB-lite"/>
    </source>
</evidence>
<evidence type="ECO:0000313" key="4">
    <source>
        <dbReference type="Proteomes" id="UP000011081"/>
    </source>
</evidence>
<keyword evidence="2" id="KW-0812">Transmembrane</keyword>
<dbReference type="AlphaFoldDB" id="L2GYG4"/>
<protein>
    <submittedName>
        <fullName evidence="3">Uncharacterized protein</fullName>
    </submittedName>
</protein>
<reference evidence="4" key="1">
    <citation type="submission" date="2011-03" db="EMBL/GenBank/DDBJ databases">
        <title>The genome sequence of Vavraia culicis strain floridensis.</title>
        <authorList>
            <consortium name="The Broad Institute Genome Sequencing Platform"/>
            <person name="Cuomo C."/>
            <person name="Becnel J."/>
            <person name="Sanscrainte N."/>
            <person name="Young S.K."/>
            <person name="Zeng Q."/>
            <person name="Gargeya S."/>
            <person name="Fitzgerald M."/>
            <person name="Haas B."/>
            <person name="Abouelleil A."/>
            <person name="Alvarado L."/>
            <person name="Arachchi H.M."/>
            <person name="Berlin A."/>
            <person name="Chapman S.B."/>
            <person name="Gearin G."/>
            <person name="Goldberg J."/>
            <person name="Griggs A."/>
            <person name="Gujja S."/>
            <person name="Hansen M."/>
            <person name="Heiman D."/>
            <person name="Howarth C."/>
            <person name="Larimer J."/>
            <person name="Lui A."/>
            <person name="MacDonald P.J.P."/>
            <person name="McCowen C."/>
            <person name="Montmayeur A."/>
            <person name="Murphy C."/>
            <person name="Neiman D."/>
            <person name="Pearson M."/>
            <person name="Priest M."/>
            <person name="Roberts A."/>
            <person name="Saif S."/>
            <person name="Shea T."/>
            <person name="Sisk P."/>
            <person name="Stolte C."/>
            <person name="Sykes S."/>
            <person name="Wortman J."/>
            <person name="Nusbaum C."/>
            <person name="Birren B."/>
        </authorList>
    </citation>
    <scope>NUCLEOTIDE SEQUENCE [LARGE SCALE GENOMIC DNA]</scope>
    <source>
        <strain evidence="4">floridensis</strain>
    </source>
</reference>
<organism evidence="3 4">
    <name type="scientific">Vavraia culicis (isolate floridensis)</name>
    <name type="common">Microsporidian parasite</name>
    <dbReference type="NCBI Taxonomy" id="948595"/>
    <lineage>
        <taxon>Eukaryota</taxon>
        <taxon>Fungi</taxon>
        <taxon>Fungi incertae sedis</taxon>
        <taxon>Microsporidia</taxon>
        <taxon>Pleistophoridae</taxon>
        <taxon>Vavraia</taxon>
    </lineage>
</organism>
<feature type="compositionally biased region" description="Basic and acidic residues" evidence="1">
    <location>
        <begin position="96"/>
        <end position="108"/>
    </location>
</feature>
<proteinExistence type="predicted"/>
<name>L2GYG4_VAVCU</name>
<feature type="region of interest" description="Disordered" evidence="1">
    <location>
        <begin position="96"/>
        <end position="153"/>
    </location>
</feature>
<feature type="compositionally biased region" description="Basic residues" evidence="1">
    <location>
        <begin position="131"/>
        <end position="140"/>
    </location>
</feature>
<dbReference type="OMA" id="KTEMEYY"/>
<dbReference type="OrthoDB" id="10568907at2759"/>